<accession>A0A267G5P5</accession>
<keyword evidence="12" id="KW-0460">Magnesium</keyword>
<dbReference type="GO" id="GO:0004605">
    <property type="term" value="F:phosphatidate cytidylyltransferase activity"/>
    <property type="evidence" value="ECO:0007669"/>
    <property type="project" value="UniProtKB-EC"/>
</dbReference>
<comment type="pathway">
    <text evidence="4">Lipid metabolism.</text>
</comment>
<dbReference type="InterPro" id="IPR015222">
    <property type="entry name" value="Tam41"/>
</dbReference>
<evidence type="ECO:0000256" key="6">
    <source>
        <dbReference type="ARBA" id="ARBA00012487"/>
    </source>
</evidence>
<keyword evidence="9" id="KW-0808">Transferase</keyword>
<comment type="subcellular location">
    <subcellularLocation>
        <location evidence="2">Mitochondrion inner membrane</location>
        <topology evidence="2">Peripheral membrane protein</topology>
        <orientation evidence="2">Matrix side</orientation>
    </subcellularLocation>
</comment>
<comment type="cofactor">
    <cofactor evidence="1">
        <name>Mg(2+)</name>
        <dbReference type="ChEBI" id="CHEBI:18420"/>
    </cofactor>
</comment>
<evidence type="ECO:0000256" key="2">
    <source>
        <dbReference type="ARBA" id="ARBA00004443"/>
    </source>
</evidence>
<evidence type="ECO:0000256" key="3">
    <source>
        <dbReference type="ARBA" id="ARBA00005119"/>
    </source>
</evidence>
<organism evidence="20 21">
    <name type="scientific">Macrostomum lignano</name>
    <dbReference type="NCBI Taxonomy" id="282301"/>
    <lineage>
        <taxon>Eukaryota</taxon>
        <taxon>Metazoa</taxon>
        <taxon>Spiralia</taxon>
        <taxon>Lophotrochozoa</taxon>
        <taxon>Platyhelminthes</taxon>
        <taxon>Rhabditophora</taxon>
        <taxon>Macrostomorpha</taxon>
        <taxon>Macrostomida</taxon>
        <taxon>Macrostomidae</taxon>
        <taxon>Macrostomum</taxon>
    </lineage>
</organism>
<dbReference type="GO" id="GO:0005743">
    <property type="term" value="C:mitochondrial inner membrane"/>
    <property type="evidence" value="ECO:0007669"/>
    <property type="project" value="UniProtKB-SubCell"/>
</dbReference>
<evidence type="ECO:0000256" key="16">
    <source>
        <dbReference type="ARBA" id="ARBA00023209"/>
    </source>
</evidence>
<dbReference type="UniPathway" id="UPA00557">
    <property type="reaction ID" value="UER00614"/>
</dbReference>
<reference evidence="20 21" key="1">
    <citation type="submission" date="2017-06" db="EMBL/GenBank/DDBJ databases">
        <title>A platform for efficient transgenesis in Macrostomum lignano, a flatworm model organism for stem cell research.</title>
        <authorList>
            <person name="Berezikov E."/>
        </authorList>
    </citation>
    <scope>NUCLEOTIDE SEQUENCE [LARGE SCALE GENOMIC DNA]</scope>
    <source>
        <strain evidence="20">DV1</strain>
        <tissue evidence="20">Whole organism</tissue>
    </source>
</reference>
<dbReference type="STRING" id="282301.A0A267G5P5"/>
<evidence type="ECO:0000256" key="13">
    <source>
        <dbReference type="ARBA" id="ARBA00023098"/>
    </source>
</evidence>
<keyword evidence="10" id="KW-0548">Nucleotidyltransferase</keyword>
<evidence type="ECO:0000256" key="4">
    <source>
        <dbReference type="ARBA" id="ARBA00005189"/>
    </source>
</evidence>
<evidence type="ECO:0000256" key="14">
    <source>
        <dbReference type="ARBA" id="ARBA00023128"/>
    </source>
</evidence>
<evidence type="ECO:0000256" key="5">
    <source>
        <dbReference type="ARBA" id="ARBA00005458"/>
    </source>
</evidence>
<evidence type="ECO:0000256" key="9">
    <source>
        <dbReference type="ARBA" id="ARBA00022679"/>
    </source>
</evidence>
<dbReference type="Pfam" id="PF09139">
    <property type="entry name" value="Tam41_Mmp37"/>
    <property type="match status" value="1"/>
</dbReference>
<keyword evidence="15" id="KW-0472">Membrane</keyword>
<evidence type="ECO:0000256" key="8">
    <source>
        <dbReference type="ARBA" id="ARBA00022516"/>
    </source>
</evidence>
<evidence type="ECO:0000256" key="11">
    <source>
        <dbReference type="ARBA" id="ARBA00022792"/>
    </source>
</evidence>
<evidence type="ECO:0000256" key="10">
    <source>
        <dbReference type="ARBA" id="ARBA00022695"/>
    </source>
</evidence>
<keyword evidence="16" id="KW-0594">Phospholipid biosynthesis</keyword>
<proteinExistence type="inferred from homology"/>
<feature type="non-terminal residue" evidence="20">
    <location>
        <position position="1"/>
    </location>
</feature>
<evidence type="ECO:0000256" key="17">
    <source>
        <dbReference type="ARBA" id="ARBA00023264"/>
    </source>
</evidence>
<name>A0A267G5P5_9PLAT</name>
<dbReference type="EMBL" id="NIVC01000536">
    <property type="protein sequence ID" value="PAA81355.1"/>
    <property type="molecule type" value="Genomic_DNA"/>
</dbReference>
<comment type="caution">
    <text evidence="20">The sequence shown here is derived from an EMBL/GenBank/DDBJ whole genome shotgun (WGS) entry which is preliminary data.</text>
</comment>
<keyword evidence="8" id="KW-0444">Lipid biosynthesis</keyword>
<comment type="similarity">
    <text evidence="5">Belongs to the TAM41 family.</text>
</comment>
<dbReference type="GO" id="GO:0032049">
    <property type="term" value="P:cardiolipin biosynthetic process"/>
    <property type="evidence" value="ECO:0007669"/>
    <property type="project" value="InterPro"/>
</dbReference>
<evidence type="ECO:0000256" key="15">
    <source>
        <dbReference type="ARBA" id="ARBA00023136"/>
    </source>
</evidence>
<evidence type="ECO:0000313" key="21">
    <source>
        <dbReference type="Proteomes" id="UP000215902"/>
    </source>
</evidence>
<keyword evidence="17" id="KW-1208">Phospholipid metabolism</keyword>
<evidence type="ECO:0000256" key="18">
    <source>
        <dbReference type="ARBA" id="ARBA00029893"/>
    </source>
</evidence>
<keyword evidence="11" id="KW-0999">Mitochondrion inner membrane</keyword>
<dbReference type="AlphaFoldDB" id="A0A267G5P5"/>
<dbReference type="PANTHER" id="PTHR13619">
    <property type="entry name" value="PHOSPHATIDATE CYTIDYLYLTRANSFERASE, MITOCHONDRIAL"/>
    <property type="match status" value="1"/>
</dbReference>
<protein>
    <recommendedName>
        <fullName evidence="7">Phosphatidate cytidylyltransferase, mitochondrial</fullName>
        <ecNumber evidence="6">2.7.7.41</ecNumber>
    </recommendedName>
    <alternativeName>
        <fullName evidence="18">CDP-diacylglycerol synthase</fullName>
    </alternativeName>
    <alternativeName>
        <fullName evidence="19">Mitochondrial translocator assembly and maintenance protein 41 homolog</fullName>
    </alternativeName>
</protein>
<comment type="pathway">
    <text evidence="3">Phospholipid metabolism; CDP-diacylglycerol biosynthesis; CDP-diacylglycerol from sn-glycerol 3-phosphate: step 3/3.</text>
</comment>
<evidence type="ECO:0000256" key="7">
    <source>
        <dbReference type="ARBA" id="ARBA00018337"/>
    </source>
</evidence>
<dbReference type="GO" id="GO:0016024">
    <property type="term" value="P:CDP-diacylglycerol biosynthetic process"/>
    <property type="evidence" value="ECO:0007669"/>
    <property type="project" value="UniProtKB-UniPathway"/>
</dbReference>
<dbReference type="EC" id="2.7.7.41" evidence="6"/>
<keyword evidence="21" id="KW-1185">Reference proteome</keyword>
<gene>
    <name evidence="20" type="ORF">BOX15_Mlig024043g3</name>
</gene>
<evidence type="ECO:0000256" key="19">
    <source>
        <dbReference type="ARBA" id="ARBA00031502"/>
    </source>
</evidence>
<evidence type="ECO:0000313" key="20">
    <source>
        <dbReference type="EMBL" id="PAA81355.1"/>
    </source>
</evidence>
<sequence>ARMSEPTLRLLRRIVGSFPQPMSACFAYGSAVFEQSGRVRGSGMLDLVFVVPDSRAWHEANLARHRSHYSGMGSLGAGAVARIQEGLGAGVYFNTLVPAAEGRTVKYGVVSVDSLLADLTEWRWLYLAGRLHKPVAWVVEPDSTGQDCPRLSEALDANRTAALAAGLLTLLPDNRVDRRRLLAAVCGLSYGGDVRMAFAEDSGKVQNIAVPQAPLLTDIYRPLAAKRLPFLTWQQQDSADSNDDVITWTAEPDQLAELIACLPAPLASELTAPLQSGASARDIAKILRSRLRRIVSRSSLGQTVKSAVTAGVLKSVRYGGAKVAKWFASVAPWLTKR</sequence>
<evidence type="ECO:0000256" key="1">
    <source>
        <dbReference type="ARBA" id="ARBA00001946"/>
    </source>
</evidence>
<keyword evidence="14" id="KW-0496">Mitochondrion</keyword>
<dbReference type="OrthoDB" id="341477at2759"/>
<evidence type="ECO:0000256" key="12">
    <source>
        <dbReference type="ARBA" id="ARBA00022842"/>
    </source>
</evidence>
<keyword evidence="13" id="KW-0443">Lipid metabolism</keyword>
<dbReference type="Proteomes" id="UP000215902">
    <property type="component" value="Unassembled WGS sequence"/>
</dbReference>
<dbReference type="PANTHER" id="PTHR13619:SF0">
    <property type="entry name" value="PHOSPHATIDATE CYTIDYLYLTRANSFERASE, MITOCHONDRIAL"/>
    <property type="match status" value="1"/>
</dbReference>